<sequence length="165" mass="18017">MRFSEMNSVEKDQRRRVCASSSVPPRRPVTALVSLMIDLDAATMLGKDDKTKIAKLSIHPWSEDVVTHTHKPLDDASLPLCIHMVLLVQPISQARQKSPRGGHAPHLHHVKSQSPILIPILIPIPIPILMSNPSSTASQKSGDNAPCSPPCRLRSPGRGSRTEPV</sequence>
<name>A0A6G1KHX2_9PLEO</name>
<protein>
    <submittedName>
        <fullName evidence="2">Uncharacterized protein</fullName>
    </submittedName>
</protein>
<feature type="region of interest" description="Disordered" evidence="1">
    <location>
        <begin position="1"/>
        <end position="23"/>
    </location>
</feature>
<dbReference type="Proteomes" id="UP000799428">
    <property type="component" value="Unassembled WGS sequence"/>
</dbReference>
<feature type="compositionally biased region" description="Polar residues" evidence="1">
    <location>
        <begin position="133"/>
        <end position="142"/>
    </location>
</feature>
<gene>
    <name evidence="2" type="ORF">K504DRAFT_192240</name>
</gene>
<reference evidence="2" key="1">
    <citation type="journal article" date="2020" name="Stud. Mycol.">
        <title>101 Dothideomycetes genomes: a test case for predicting lifestyles and emergence of pathogens.</title>
        <authorList>
            <person name="Haridas S."/>
            <person name="Albert R."/>
            <person name="Binder M."/>
            <person name="Bloem J."/>
            <person name="Labutti K."/>
            <person name="Salamov A."/>
            <person name="Andreopoulos B."/>
            <person name="Baker S."/>
            <person name="Barry K."/>
            <person name="Bills G."/>
            <person name="Bluhm B."/>
            <person name="Cannon C."/>
            <person name="Castanera R."/>
            <person name="Culley D."/>
            <person name="Daum C."/>
            <person name="Ezra D."/>
            <person name="Gonzalez J."/>
            <person name="Henrissat B."/>
            <person name="Kuo A."/>
            <person name="Liang C."/>
            <person name="Lipzen A."/>
            <person name="Lutzoni F."/>
            <person name="Magnuson J."/>
            <person name="Mondo S."/>
            <person name="Nolan M."/>
            <person name="Ohm R."/>
            <person name="Pangilinan J."/>
            <person name="Park H.-J."/>
            <person name="Ramirez L."/>
            <person name="Alfaro M."/>
            <person name="Sun H."/>
            <person name="Tritt A."/>
            <person name="Yoshinaga Y."/>
            <person name="Zwiers L.-H."/>
            <person name="Turgeon B."/>
            <person name="Goodwin S."/>
            <person name="Spatafora J."/>
            <person name="Crous P."/>
            <person name="Grigoriev I."/>
        </authorList>
    </citation>
    <scope>NUCLEOTIDE SEQUENCE</scope>
    <source>
        <strain evidence="2">CBS 279.74</strain>
    </source>
</reference>
<feature type="region of interest" description="Disordered" evidence="1">
    <location>
        <begin position="133"/>
        <end position="165"/>
    </location>
</feature>
<organism evidence="2 3">
    <name type="scientific">Pleomassaria siparia CBS 279.74</name>
    <dbReference type="NCBI Taxonomy" id="1314801"/>
    <lineage>
        <taxon>Eukaryota</taxon>
        <taxon>Fungi</taxon>
        <taxon>Dikarya</taxon>
        <taxon>Ascomycota</taxon>
        <taxon>Pezizomycotina</taxon>
        <taxon>Dothideomycetes</taxon>
        <taxon>Pleosporomycetidae</taxon>
        <taxon>Pleosporales</taxon>
        <taxon>Pleomassariaceae</taxon>
        <taxon>Pleomassaria</taxon>
    </lineage>
</organism>
<evidence type="ECO:0000256" key="1">
    <source>
        <dbReference type="SAM" id="MobiDB-lite"/>
    </source>
</evidence>
<keyword evidence="3" id="KW-1185">Reference proteome</keyword>
<dbReference type="AlphaFoldDB" id="A0A6G1KHX2"/>
<dbReference type="EMBL" id="MU005766">
    <property type="protein sequence ID" value="KAF2712001.1"/>
    <property type="molecule type" value="Genomic_DNA"/>
</dbReference>
<evidence type="ECO:0000313" key="2">
    <source>
        <dbReference type="EMBL" id="KAF2712001.1"/>
    </source>
</evidence>
<accession>A0A6G1KHX2</accession>
<proteinExistence type="predicted"/>
<evidence type="ECO:0000313" key="3">
    <source>
        <dbReference type="Proteomes" id="UP000799428"/>
    </source>
</evidence>